<name>A0A0A9FJI8_ARUDO</name>
<sequence length="45" mass="4638">MQPPPLSSLVSSFITSAVTAVTGIALPTPLPRRSSALITDSGMLR</sequence>
<protein>
    <submittedName>
        <fullName evidence="1">Uncharacterized protein</fullName>
    </submittedName>
</protein>
<reference evidence="1" key="1">
    <citation type="submission" date="2014-09" db="EMBL/GenBank/DDBJ databases">
        <authorList>
            <person name="Magalhaes I.L.F."/>
            <person name="Oliveira U."/>
            <person name="Santos F.R."/>
            <person name="Vidigal T.H.D.A."/>
            <person name="Brescovit A.D."/>
            <person name="Santos A.J."/>
        </authorList>
    </citation>
    <scope>NUCLEOTIDE SEQUENCE</scope>
    <source>
        <tissue evidence="1">Shoot tissue taken approximately 20 cm above the soil surface</tissue>
    </source>
</reference>
<proteinExistence type="predicted"/>
<evidence type="ECO:0000313" key="1">
    <source>
        <dbReference type="EMBL" id="JAE10291.1"/>
    </source>
</evidence>
<reference evidence="1" key="2">
    <citation type="journal article" date="2015" name="Data Brief">
        <title>Shoot transcriptome of the giant reed, Arundo donax.</title>
        <authorList>
            <person name="Barrero R.A."/>
            <person name="Guerrero F.D."/>
            <person name="Moolhuijzen P."/>
            <person name="Goolsby J.A."/>
            <person name="Tidwell J."/>
            <person name="Bellgard S.E."/>
            <person name="Bellgard M.I."/>
        </authorList>
    </citation>
    <scope>NUCLEOTIDE SEQUENCE</scope>
    <source>
        <tissue evidence="1">Shoot tissue taken approximately 20 cm above the soil surface</tissue>
    </source>
</reference>
<accession>A0A0A9FJI8</accession>
<dbReference type="EMBL" id="GBRH01187605">
    <property type="protein sequence ID" value="JAE10291.1"/>
    <property type="molecule type" value="Transcribed_RNA"/>
</dbReference>
<dbReference type="AlphaFoldDB" id="A0A0A9FJI8"/>
<organism evidence="1">
    <name type="scientific">Arundo donax</name>
    <name type="common">Giant reed</name>
    <name type="synonym">Donax arundinaceus</name>
    <dbReference type="NCBI Taxonomy" id="35708"/>
    <lineage>
        <taxon>Eukaryota</taxon>
        <taxon>Viridiplantae</taxon>
        <taxon>Streptophyta</taxon>
        <taxon>Embryophyta</taxon>
        <taxon>Tracheophyta</taxon>
        <taxon>Spermatophyta</taxon>
        <taxon>Magnoliopsida</taxon>
        <taxon>Liliopsida</taxon>
        <taxon>Poales</taxon>
        <taxon>Poaceae</taxon>
        <taxon>PACMAD clade</taxon>
        <taxon>Arundinoideae</taxon>
        <taxon>Arundineae</taxon>
        <taxon>Arundo</taxon>
    </lineage>
</organism>